<organism evidence="4 5">
    <name type="scientific">Nannocystis pusilla</name>
    <dbReference type="NCBI Taxonomy" id="889268"/>
    <lineage>
        <taxon>Bacteria</taxon>
        <taxon>Pseudomonadati</taxon>
        <taxon>Myxococcota</taxon>
        <taxon>Polyangia</taxon>
        <taxon>Nannocystales</taxon>
        <taxon>Nannocystaceae</taxon>
        <taxon>Nannocystis</taxon>
    </lineage>
</organism>
<dbReference type="InterPro" id="IPR016186">
    <property type="entry name" value="C-type_lectin-like/link_sf"/>
</dbReference>
<evidence type="ECO:0000256" key="2">
    <source>
        <dbReference type="ARBA" id="ARBA00022737"/>
    </source>
</evidence>
<reference evidence="4" key="1">
    <citation type="submission" date="2022-11" db="EMBL/GenBank/DDBJ databases">
        <title>Minimal conservation of predation-associated metabolite biosynthetic gene clusters underscores biosynthetic potential of Myxococcota including descriptions for ten novel species: Archangium lansinium sp. nov., Myxococcus landrumus sp. nov., Nannocystis bai.</title>
        <authorList>
            <person name="Ahearne A."/>
            <person name="Stevens C."/>
            <person name="Phillips K."/>
        </authorList>
    </citation>
    <scope>NUCLEOTIDE SEQUENCE</scope>
    <source>
        <strain evidence="4">Na p29</strain>
    </source>
</reference>
<keyword evidence="3" id="KW-1015">Disulfide bond</keyword>
<dbReference type="InterPro" id="IPR011936">
    <property type="entry name" value="Myxo_disulph_rpt"/>
</dbReference>
<keyword evidence="5" id="KW-1185">Reference proteome</keyword>
<protein>
    <submittedName>
        <fullName evidence="4">DUF4215 domain-containing protein</fullName>
    </submittedName>
</protein>
<keyword evidence="1" id="KW-0732">Signal</keyword>
<dbReference type="Pfam" id="PF13948">
    <property type="entry name" value="DUF4215"/>
    <property type="match status" value="1"/>
</dbReference>
<dbReference type="NCBIfam" id="TIGR02232">
    <property type="entry name" value="myxo_disulf_rpt"/>
    <property type="match status" value="1"/>
</dbReference>
<evidence type="ECO:0000313" key="4">
    <source>
        <dbReference type="EMBL" id="MCY1009121.1"/>
    </source>
</evidence>
<dbReference type="Gene3D" id="3.10.100.10">
    <property type="entry name" value="Mannose-Binding Protein A, subunit A"/>
    <property type="match status" value="1"/>
</dbReference>
<dbReference type="RefSeq" id="WP_267771778.1">
    <property type="nucleotide sequence ID" value="NZ_JAPNKE010000002.1"/>
</dbReference>
<gene>
    <name evidence="4" type="ORF">OV079_26870</name>
</gene>
<accession>A0A9X3ESK5</accession>
<dbReference type="EMBL" id="JAPNKE010000002">
    <property type="protein sequence ID" value="MCY1009121.1"/>
    <property type="molecule type" value="Genomic_DNA"/>
</dbReference>
<evidence type="ECO:0000256" key="3">
    <source>
        <dbReference type="ARBA" id="ARBA00023157"/>
    </source>
</evidence>
<comment type="caution">
    <text evidence="4">The sequence shown here is derived from an EMBL/GenBank/DDBJ whole genome shotgun (WGS) entry which is preliminary data.</text>
</comment>
<evidence type="ECO:0000313" key="5">
    <source>
        <dbReference type="Proteomes" id="UP001150924"/>
    </source>
</evidence>
<keyword evidence="2" id="KW-0677">Repeat</keyword>
<dbReference type="AlphaFoldDB" id="A0A9X3ESK5"/>
<dbReference type="SUPFAM" id="SSF56436">
    <property type="entry name" value="C-type lectin-like"/>
    <property type="match status" value="1"/>
</dbReference>
<evidence type="ECO:0000256" key="1">
    <source>
        <dbReference type="ARBA" id="ARBA00022729"/>
    </source>
</evidence>
<dbReference type="Proteomes" id="UP001150924">
    <property type="component" value="Unassembled WGS sequence"/>
</dbReference>
<dbReference type="InterPro" id="IPR016187">
    <property type="entry name" value="CTDL_fold"/>
</dbReference>
<sequence length="208" mass="22011">MAVCGDGTIDPPVEECDDGNLSDGDGCSALCTAEMPDKKKRFVFLTSASYSGMEVGSLDLADDACNTLAKASQVATVKDRTYRAWLSDGRTNAIDRIGSYTGEYVMVGGTPVATNSTAFETGALKGMINVTEQGIPIAWLMEPCATSNDGVWTGTQVDGMTGAETCGDWQTDVVQGLMGSFGANDGNWTACTPRICTSKFRLYCIEVE</sequence>
<proteinExistence type="predicted"/>
<name>A0A9X3ESK5_9BACT</name>